<protein>
    <submittedName>
        <fullName evidence="13">Zinc finger BED domain-containing protein 1-like</fullName>
    </submittedName>
</protein>
<dbReference type="PANTHER" id="PTHR46481:SF10">
    <property type="entry name" value="ZINC FINGER BED DOMAIN-CONTAINING PROTEIN 39"/>
    <property type="match status" value="1"/>
</dbReference>
<dbReference type="Pfam" id="PF05699">
    <property type="entry name" value="Dimer_Tnp_hAT"/>
    <property type="match status" value="1"/>
</dbReference>
<evidence type="ECO:0000313" key="12">
    <source>
        <dbReference type="Proteomes" id="UP000694888"/>
    </source>
</evidence>
<keyword evidence="4" id="KW-0862">Zinc</keyword>
<proteinExistence type="predicted"/>
<dbReference type="InterPro" id="IPR012337">
    <property type="entry name" value="RNaseH-like_sf"/>
</dbReference>
<feature type="compositionally biased region" description="Polar residues" evidence="10">
    <location>
        <begin position="469"/>
        <end position="483"/>
    </location>
</feature>
<evidence type="ECO:0000256" key="3">
    <source>
        <dbReference type="ARBA" id="ARBA00022771"/>
    </source>
</evidence>
<dbReference type="InterPro" id="IPR008906">
    <property type="entry name" value="HATC_C_dom"/>
</dbReference>
<keyword evidence="8" id="KW-0539">Nucleus</keyword>
<dbReference type="SMART" id="SM00614">
    <property type="entry name" value="ZnF_BED"/>
    <property type="match status" value="1"/>
</dbReference>
<dbReference type="SUPFAM" id="SSF53098">
    <property type="entry name" value="Ribonuclease H-like"/>
    <property type="match status" value="1"/>
</dbReference>
<dbReference type="PANTHER" id="PTHR46481">
    <property type="entry name" value="ZINC FINGER BED DOMAIN-CONTAINING PROTEIN 4"/>
    <property type="match status" value="1"/>
</dbReference>
<evidence type="ECO:0000256" key="1">
    <source>
        <dbReference type="ARBA" id="ARBA00004123"/>
    </source>
</evidence>
<keyword evidence="5" id="KW-0805">Transcription regulation</keyword>
<keyword evidence="2" id="KW-0479">Metal-binding</keyword>
<dbReference type="Proteomes" id="UP000694888">
    <property type="component" value="Unplaced"/>
</dbReference>
<organism evidence="12 13">
    <name type="scientific">Aplysia californica</name>
    <name type="common">California sea hare</name>
    <dbReference type="NCBI Taxonomy" id="6500"/>
    <lineage>
        <taxon>Eukaryota</taxon>
        <taxon>Metazoa</taxon>
        <taxon>Spiralia</taxon>
        <taxon>Lophotrochozoa</taxon>
        <taxon>Mollusca</taxon>
        <taxon>Gastropoda</taxon>
        <taxon>Heterobranchia</taxon>
        <taxon>Euthyneura</taxon>
        <taxon>Tectipleura</taxon>
        <taxon>Aplysiida</taxon>
        <taxon>Aplysioidea</taxon>
        <taxon>Aplysiidae</taxon>
        <taxon>Aplysia</taxon>
    </lineage>
</organism>
<evidence type="ECO:0000256" key="2">
    <source>
        <dbReference type="ARBA" id="ARBA00022723"/>
    </source>
</evidence>
<evidence type="ECO:0000259" key="11">
    <source>
        <dbReference type="PROSITE" id="PS50808"/>
    </source>
</evidence>
<evidence type="ECO:0000256" key="10">
    <source>
        <dbReference type="SAM" id="MobiDB-lite"/>
    </source>
</evidence>
<evidence type="ECO:0000313" key="13">
    <source>
        <dbReference type="RefSeq" id="XP_005113603.1"/>
    </source>
</evidence>
<comment type="subcellular location">
    <subcellularLocation>
        <location evidence="1">Nucleus</location>
    </subcellularLocation>
</comment>
<keyword evidence="6" id="KW-0238">DNA-binding</keyword>
<evidence type="ECO:0000256" key="6">
    <source>
        <dbReference type="ARBA" id="ARBA00023125"/>
    </source>
</evidence>
<evidence type="ECO:0000256" key="9">
    <source>
        <dbReference type="PROSITE-ProRule" id="PRU00027"/>
    </source>
</evidence>
<keyword evidence="12" id="KW-1185">Reference proteome</keyword>
<sequence>MAPARRNASDIWNYMSKTSPGIVTCNTCGSTFNYIAGGTTSNLRRHIAVKHMKVPEPIPMNKNTESHENLQPRPPVMTQPSVRSALARVNKYETGSTKKTALDDLLLGMIVKDLQPFSVVEDQGFRDFVEGLDPRYELPSRRTITRDLLPRKFKTEEDELKTVLREARHVAITTDLWTSRQTESYITVTAHFLAPHTSWKLQAAVLATQKVAVDHTAANIAVLLKDLFEQWDIEEKISSIVTDNASTMVSLVNDHMKKHHVRCFAHSLNLIVRDGLKNSGDLLIVIGKVKAIVSFFHHSVKAAEKLRSFQSTLGLPQKKLIQDVETRWNSTLKMLSRYADEHTAVTGALCSMGRTSMSVTDSEVDTIRSAIEVLSPFELATEEASTEKHTSLSKMLPTVRQIMEKLSQEPQSPLRDQLQLELRRRFSCLEGNFTLGAATLLDPRFKRLPFADPSSATKVEDRLINMMTRSEPSEQTVLAQTPLDSEAEEREEPPRKKSLWDTFDRKVENLKKTTVPNLTGPYVEMRRYHEVAHLSRTEDPFLWWEENQSNFPRLSILARKYLHIPATSVPAERLFSKAGELISARRSCLKASTVNMVLFLNKKKK</sequence>
<dbReference type="Pfam" id="PF02892">
    <property type="entry name" value="zf-BED"/>
    <property type="match status" value="1"/>
</dbReference>
<accession>A0ABM0KBJ4</accession>
<feature type="domain" description="BED-type" evidence="11">
    <location>
        <begin position="6"/>
        <end position="58"/>
    </location>
</feature>
<gene>
    <name evidence="13" type="primary">LOC101848022</name>
</gene>
<name>A0ABM0KBJ4_APLCA</name>
<dbReference type="PROSITE" id="PS50808">
    <property type="entry name" value="ZF_BED"/>
    <property type="match status" value="1"/>
</dbReference>
<dbReference type="InterPro" id="IPR003656">
    <property type="entry name" value="Znf_BED"/>
</dbReference>
<evidence type="ECO:0000256" key="7">
    <source>
        <dbReference type="ARBA" id="ARBA00023163"/>
    </source>
</evidence>
<feature type="region of interest" description="Disordered" evidence="10">
    <location>
        <begin position="469"/>
        <end position="498"/>
    </location>
</feature>
<dbReference type="SUPFAM" id="SSF140996">
    <property type="entry name" value="Hermes dimerisation domain"/>
    <property type="match status" value="1"/>
</dbReference>
<dbReference type="Gene3D" id="1.10.10.1070">
    <property type="entry name" value="Zinc finger, BED domain-containing"/>
    <property type="match status" value="1"/>
</dbReference>
<dbReference type="SUPFAM" id="SSF57667">
    <property type="entry name" value="beta-beta-alpha zinc fingers"/>
    <property type="match status" value="1"/>
</dbReference>
<dbReference type="InterPro" id="IPR036236">
    <property type="entry name" value="Znf_C2H2_sf"/>
</dbReference>
<dbReference type="InterPro" id="IPR052035">
    <property type="entry name" value="ZnF_BED_domain_contain"/>
</dbReference>
<dbReference type="GeneID" id="101848022"/>
<evidence type="ECO:0000256" key="5">
    <source>
        <dbReference type="ARBA" id="ARBA00023015"/>
    </source>
</evidence>
<keyword evidence="7" id="KW-0804">Transcription</keyword>
<dbReference type="RefSeq" id="XP_005113603.1">
    <property type="nucleotide sequence ID" value="XM_005113546.3"/>
</dbReference>
<feature type="region of interest" description="Disordered" evidence="10">
    <location>
        <begin position="57"/>
        <end position="78"/>
    </location>
</feature>
<evidence type="ECO:0000256" key="4">
    <source>
        <dbReference type="ARBA" id="ARBA00022833"/>
    </source>
</evidence>
<reference evidence="13" key="1">
    <citation type="submission" date="2025-08" db="UniProtKB">
        <authorList>
            <consortium name="RefSeq"/>
        </authorList>
    </citation>
    <scope>IDENTIFICATION</scope>
</reference>
<evidence type="ECO:0000256" key="8">
    <source>
        <dbReference type="ARBA" id="ARBA00023242"/>
    </source>
</evidence>
<keyword evidence="3 9" id="KW-0863">Zinc-finger</keyword>